<keyword evidence="2" id="KW-1185">Reference proteome</keyword>
<reference evidence="1 2" key="1">
    <citation type="submission" date="2019-04" db="EMBL/GenBank/DDBJ databases">
        <title>An improved genome assembly and genetic linkage map for asparagus bean, Vigna unguiculata ssp. sesquipedialis.</title>
        <authorList>
            <person name="Xia Q."/>
            <person name="Zhang R."/>
            <person name="Dong Y."/>
        </authorList>
    </citation>
    <scope>NUCLEOTIDE SEQUENCE [LARGE SCALE GENOMIC DNA]</scope>
    <source>
        <tissue evidence="1">Leaf</tissue>
    </source>
</reference>
<evidence type="ECO:0000313" key="2">
    <source>
        <dbReference type="Proteomes" id="UP000501690"/>
    </source>
</evidence>
<sequence>MRRMKVRASLFLRSGEGPSDMEEMCVDLGPLHVMGMDIVLSFLNSLVGISKLDNNPHSIENFDPRRGYFIKRFDFGASSNDAGSTTSHSAL</sequence>
<organism evidence="1 2">
    <name type="scientific">Vigna unguiculata</name>
    <name type="common">Cowpea</name>
    <dbReference type="NCBI Taxonomy" id="3917"/>
    <lineage>
        <taxon>Eukaryota</taxon>
        <taxon>Viridiplantae</taxon>
        <taxon>Streptophyta</taxon>
        <taxon>Embryophyta</taxon>
        <taxon>Tracheophyta</taxon>
        <taxon>Spermatophyta</taxon>
        <taxon>Magnoliopsida</taxon>
        <taxon>eudicotyledons</taxon>
        <taxon>Gunneridae</taxon>
        <taxon>Pentapetalae</taxon>
        <taxon>rosids</taxon>
        <taxon>fabids</taxon>
        <taxon>Fabales</taxon>
        <taxon>Fabaceae</taxon>
        <taxon>Papilionoideae</taxon>
        <taxon>50 kb inversion clade</taxon>
        <taxon>NPAAA clade</taxon>
        <taxon>indigoferoid/millettioid clade</taxon>
        <taxon>Phaseoleae</taxon>
        <taxon>Vigna</taxon>
    </lineage>
</organism>
<name>A0A4D6MFR2_VIGUN</name>
<dbReference type="Proteomes" id="UP000501690">
    <property type="component" value="Linkage Group LG7"/>
</dbReference>
<evidence type="ECO:0000313" key="1">
    <source>
        <dbReference type="EMBL" id="QCD98876.1"/>
    </source>
</evidence>
<dbReference type="EMBL" id="CP039351">
    <property type="protein sequence ID" value="QCD98876.1"/>
    <property type="molecule type" value="Genomic_DNA"/>
</dbReference>
<proteinExistence type="predicted"/>
<protein>
    <submittedName>
        <fullName evidence="1">Uncharacterized protein</fullName>
    </submittedName>
</protein>
<dbReference type="AlphaFoldDB" id="A0A4D6MFR2"/>
<accession>A0A4D6MFR2</accession>
<gene>
    <name evidence="1" type="ORF">DEO72_LG7g154</name>
</gene>